<protein>
    <submittedName>
        <fullName evidence="3">Uncharacterized protein</fullName>
    </submittedName>
</protein>
<reference evidence="3" key="1">
    <citation type="submission" date="2024-02" db="UniProtKB">
        <authorList>
            <consortium name="WormBaseParasite"/>
        </authorList>
    </citation>
    <scope>IDENTIFICATION</scope>
</reference>
<dbReference type="InterPro" id="IPR036383">
    <property type="entry name" value="TSP1_rpt_sf"/>
</dbReference>
<dbReference type="PROSITE" id="PS50092">
    <property type="entry name" value="TSP1"/>
    <property type="match status" value="1"/>
</dbReference>
<dbReference type="PANTHER" id="PTHR31936">
    <property type="entry name" value="PROTEIN CBG18744"/>
    <property type="match status" value="1"/>
</dbReference>
<dbReference type="Proteomes" id="UP000887575">
    <property type="component" value="Unassembled WGS sequence"/>
</dbReference>
<organism evidence="2 3">
    <name type="scientific">Mesorhabditis belari</name>
    <dbReference type="NCBI Taxonomy" id="2138241"/>
    <lineage>
        <taxon>Eukaryota</taxon>
        <taxon>Metazoa</taxon>
        <taxon>Ecdysozoa</taxon>
        <taxon>Nematoda</taxon>
        <taxon>Chromadorea</taxon>
        <taxon>Rhabditida</taxon>
        <taxon>Rhabditina</taxon>
        <taxon>Rhabditomorpha</taxon>
        <taxon>Rhabditoidea</taxon>
        <taxon>Rhabditidae</taxon>
        <taxon>Mesorhabditinae</taxon>
        <taxon>Mesorhabditis</taxon>
    </lineage>
</organism>
<accession>A0AAF3ECG8</accession>
<feature type="chain" id="PRO_5041952252" evidence="1">
    <location>
        <begin position="25"/>
        <end position="368"/>
    </location>
</feature>
<dbReference type="WBParaSite" id="MBELARI_LOCUS11656">
    <property type="protein sequence ID" value="MBELARI_LOCUS11656"/>
    <property type="gene ID" value="MBELARI_LOCUS11656"/>
</dbReference>
<dbReference type="AlphaFoldDB" id="A0AAF3ECG8"/>
<sequence length="368" mass="39857">MVTFYRSVVIFLFAAFSLFEATLPVCKTCPVGGIWSGWTDYTTCTKTCGFFGKKAQTRTCQSFGRGCPCKGNYSRIVPCTANSCPTAPFCAAGHARYLNTATNKYLCKAIARADDYKAPNCNLNKVLHACPCPYGGIWSNWFTETSCPFNGAWPCGLCQKHTQYRVCRSAQAGCPCVGPTNRTALCSADFCTGNGGHAPCCPGYSSVRTIINNITSNPHCGPTLPDDPVIKLPACMPTTTTTTTTTTTPMCTSGCPENFIERVYTVDNSTFNVTYSTDENGCQIANYVCSPLPNSTYAWFGVVAQGDSDYMNNVNYDYLDDENVPGPVTSTADKYFHCAVGPSGPKWQFVGKDFIWVYCNPPMGPVAG</sequence>
<proteinExistence type="predicted"/>
<evidence type="ECO:0000256" key="1">
    <source>
        <dbReference type="SAM" id="SignalP"/>
    </source>
</evidence>
<dbReference type="Gene3D" id="2.20.100.10">
    <property type="entry name" value="Thrombospondin type-1 (TSP1) repeat"/>
    <property type="match status" value="1"/>
</dbReference>
<dbReference type="Pfam" id="PF00090">
    <property type="entry name" value="TSP_1"/>
    <property type="match status" value="1"/>
</dbReference>
<evidence type="ECO:0000313" key="3">
    <source>
        <dbReference type="WBParaSite" id="MBELARI_LOCUS11656"/>
    </source>
</evidence>
<dbReference type="SUPFAM" id="SSF82895">
    <property type="entry name" value="TSP-1 type 1 repeat"/>
    <property type="match status" value="1"/>
</dbReference>
<evidence type="ECO:0000313" key="2">
    <source>
        <dbReference type="Proteomes" id="UP000887575"/>
    </source>
</evidence>
<keyword evidence="2" id="KW-1185">Reference proteome</keyword>
<dbReference type="PANTHER" id="PTHR31936:SF2">
    <property type="entry name" value="FLO11 DOMAIN-CONTAINING PROTEIN"/>
    <property type="match status" value="1"/>
</dbReference>
<name>A0AAF3ECG8_9BILA</name>
<feature type="signal peptide" evidence="1">
    <location>
        <begin position="1"/>
        <end position="24"/>
    </location>
</feature>
<dbReference type="InterPro" id="IPR000884">
    <property type="entry name" value="TSP1_rpt"/>
</dbReference>
<keyword evidence="1" id="KW-0732">Signal</keyword>